<evidence type="ECO:0000313" key="2">
    <source>
        <dbReference type="EMBL" id="EMI25088.1"/>
    </source>
</evidence>
<dbReference type="STRING" id="1263868.RESH_04371"/>
<accession>M5S0F6</accession>
<proteinExistence type="predicted"/>
<gene>
    <name evidence="2" type="ORF">RESH_04371</name>
</gene>
<dbReference type="SMART" id="SM00028">
    <property type="entry name" value="TPR"/>
    <property type="match status" value="3"/>
</dbReference>
<evidence type="ECO:0000313" key="3">
    <source>
        <dbReference type="Proteomes" id="UP000011996"/>
    </source>
</evidence>
<dbReference type="Proteomes" id="UP000011996">
    <property type="component" value="Unassembled WGS sequence"/>
</dbReference>
<evidence type="ECO:0000256" key="1">
    <source>
        <dbReference type="SAM" id="MobiDB-lite"/>
    </source>
</evidence>
<dbReference type="InterPro" id="IPR011990">
    <property type="entry name" value="TPR-like_helical_dom_sf"/>
</dbReference>
<comment type="caution">
    <text evidence="2">The sequence shown here is derived from an EMBL/GenBank/DDBJ whole genome shotgun (WGS) entry which is preliminary data.</text>
</comment>
<sequence>MGRQRPSKRLRNHLLLLHPQASVGTSFQSIRLVCLCALLLTGVSSGCNRLFHRGQSTAVPYTTRPTADGAFDEHAKHLNSKGLRSFEAGNLPKAEEYLREALEADVNFGPAHNNLGQIYLARHQLYLAAWEFEYAANLMPELAEPLINQGLAYETAERIDRAAEIYQIAYTKFPHHPHAISSLVRARIKQDANPDEIGFLLDELIMHDGRQEWVEWAKELRATQYRTSCSDCFVEEYEHETTPGGPVTIGATTPDQGSRDSDAAETVLEGPIPSDITPARLPIILPGESSWVPNNLTKKAGEGPTTETDIENLETPLNSGRSSIWAVPQDGGSLGSLFQFDE</sequence>
<dbReference type="AlphaFoldDB" id="M5S0F6"/>
<protein>
    <submittedName>
        <fullName evidence="2">Uncharacterized protein</fullName>
    </submittedName>
</protein>
<dbReference type="SUPFAM" id="SSF48452">
    <property type="entry name" value="TPR-like"/>
    <property type="match status" value="1"/>
</dbReference>
<feature type="region of interest" description="Disordered" evidence="1">
    <location>
        <begin position="240"/>
        <end position="261"/>
    </location>
</feature>
<name>M5S0F6_9BACT</name>
<reference evidence="2 3" key="1">
    <citation type="journal article" date="2013" name="Mar. Genomics">
        <title>Expression of sulfatases in Rhodopirellula baltica and the diversity of sulfatases in the genus Rhodopirellula.</title>
        <authorList>
            <person name="Wegner C.E."/>
            <person name="Richter-Heitmann T."/>
            <person name="Klindworth A."/>
            <person name="Klockow C."/>
            <person name="Richter M."/>
            <person name="Achstetter T."/>
            <person name="Glockner F.O."/>
            <person name="Harder J."/>
        </authorList>
    </citation>
    <scope>NUCLEOTIDE SEQUENCE [LARGE SCALE GENOMIC DNA]</scope>
    <source>
        <strain evidence="2 3">SH398</strain>
    </source>
</reference>
<dbReference type="PATRIC" id="fig|1263868.3.peg.4741"/>
<dbReference type="InterPro" id="IPR019734">
    <property type="entry name" value="TPR_rpt"/>
</dbReference>
<organism evidence="2 3">
    <name type="scientific">Rhodopirellula europaea SH398</name>
    <dbReference type="NCBI Taxonomy" id="1263868"/>
    <lineage>
        <taxon>Bacteria</taxon>
        <taxon>Pseudomonadati</taxon>
        <taxon>Planctomycetota</taxon>
        <taxon>Planctomycetia</taxon>
        <taxon>Pirellulales</taxon>
        <taxon>Pirellulaceae</taxon>
        <taxon>Rhodopirellula</taxon>
    </lineage>
</organism>
<dbReference type="Gene3D" id="1.25.40.10">
    <property type="entry name" value="Tetratricopeptide repeat domain"/>
    <property type="match status" value="1"/>
</dbReference>
<dbReference type="EMBL" id="ANOF01000141">
    <property type="protein sequence ID" value="EMI25088.1"/>
    <property type="molecule type" value="Genomic_DNA"/>
</dbReference>